<evidence type="ECO:0000256" key="3">
    <source>
        <dbReference type="ARBA" id="ARBA00022630"/>
    </source>
</evidence>
<dbReference type="GO" id="GO:0046872">
    <property type="term" value="F:metal ion binding"/>
    <property type="evidence" value="ECO:0007669"/>
    <property type="project" value="UniProtKB-KW"/>
</dbReference>
<dbReference type="EMBL" id="PDNW01000002">
    <property type="protein sequence ID" value="PLC51386.1"/>
    <property type="molecule type" value="Genomic_DNA"/>
</dbReference>
<evidence type="ECO:0000256" key="5">
    <source>
        <dbReference type="ARBA" id="ARBA00022714"/>
    </source>
</evidence>
<gene>
    <name evidence="15" type="ORF">CR159_03990</name>
</gene>
<evidence type="ECO:0000256" key="2">
    <source>
        <dbReference type="ARBA" id="ARBA00004141"/>
    </source>
</evidence>
<keyword evidence="11" id="KW-0411">Iron-sulfur</keyword>
<dbReference type="Pfam" id="PF01794">
    <property type="entry name" value="Ferric_reduct"/>
    <property type="match status" value="1"/>
</dbReference>
<feature type="transmembrane region" description="Helical" evidence="13">
    <location>
        <begin position="165"/>
        <end position="183"/>
    </location>
</feature>
<comment type="cofactor">
    <cofactor evidence="1">
        <name>FAD</name>
        <dbReference type="ChEBI" id="CHEBI:57692"/>
    </cofactor>
</comment>
<organism evidence="15 16">
    <name type="scientific">Pollutimonas subterranea</name>
    <dbReference type="NCBI Taxonomy" id="2045210"/>
    <lineage>
        <taxon>Bacteria</taxon>
        <taxon>Pseudomonadati</taxon>
        <taxon>Pseudomonadota</taxon>
        <taxon>Betaproteobacteria</taxon>
        <taxon>Burkholderiales</taxon>
        <taxon>Alcaligenaceae</taxon>
        <taxon>Pollutimonas</taxon>
    </lineage>
</organism>
<accession>A0A2N4U8N9</accession>
<evidence type="ECO:0000256" key="7">
    <source>
        <dbReference type="ARBA" id="ARBA00022827"/>
    </source>
</evidence>
<reference evidence="15 16" key="1">
    <citation type="submission" date="2017-10" db="EMBL/GenBank/DDBJ databases">
        <title>Two draft genome sequences of Pusillimonas sp. strains isolated from a nitrate- and radionuclide-contaminated groundwater in Russia.</title>
        <authorList>
            <person name="Grouzdev D.S."/>
            <person name="Tourova T.P."/>
            <person name="Goeva M.A."/>
            <person name="Babich T.L."/>
            <person name="Sokolova D.S."/>
            <person name="Abdullin R."/>
            <person name="Poltaraus A.B."/>
            <person name="Toshchakov S.V."/>
            <person name="Nazina T.N."/>
        </authorList>
    </citation>
    <scope>NUCLEOTIDE SEQUENCE [LARGE SCALE GENOMIC DNA]</scope>
    <source>
        <strain evidence="15 16">JR1/69-3-13</strain>
    </source>
</reference>
<evidence type="ECO:0000256" key="10">
    <source>
        <dbReference type="ARBA" id="ARBA00023004"/>
    </source>
</evidence>
<protein>
    <submittedName>
        <fullName evidence="15">Ferric reductase</fullName>
    </submittedName>
</protein>
<dbReference type="GO" id="GO:0016020">
    <property type="term" value="C:membrane"/>
    <property type="evidence" value="ECO:0007669"/>
    <property type="project" value="UniProtKB-SubCell"/>
</dbReference>
<evidence type="ECO:0000256" key="13">
    <source>
        <dbReference type="SAM" id="Phobius"/>
    </source>
</evidence>
<keyword evidence="10" id="KW-0408">Iron</keyword>
<dbReference type="InterPro" id="IPR017927">
    <property type="entry name" value="FAD-bd_FR_type"/>
</dbReference>
<keyword evidence="12 13" id="KW-0472">Membrane</keyword>
<dbReference type="InterPro" id="IPR017938">
    <property type="entry name" value="Riboflavin_synthase-like_b-brl"/>
</dbReference>
<feature type="transmembrane region" description="Helical" evidence="13">
    <location>
        <begin position="134"/>
        <end position="153"/>
    </location>
</feature>
<evidence type="ECO:0000256" key="1">
    <source>
        <dbReference type="ARBA" id="ARBA00001974"/>
    </source>
</evidence>
<dbReference type="SUPFAM" id="SSF63380">
    <property type="entry name" value="Riboflavin synthase domain-like"/>
    <property type="match status" value="1"/>
</dbReference>
<dbReference type="CDD" id="cd06198">
    <property type="entry name" value="FNR_like_3"/>
    <property type="match status" value="1"/>
</dbReference>
<keyword evidence="7" id="KW-0274">FAD</keyword>
<proteinExistence type="predicted"/>
<dbReference type="Pfam" id="PF08022">
    <property type="entry name" value="FAD_binding_8"/>
    <property type="match status" value="1"/>
</dbReference>
<keyword evidence="3" id="KW-0285">Flavoprotein</keyword>
<sequence length="440" mass="48870">MKTLIASFLTAIALTWGWDTYYVNAPLQGEWLWLARQQGLFLSGLWSIALMSVVMVLAVRPAWLEKPLGGMDRMYRLHKWAGILAISFAATHWLLDMSSDLLKSWIGKAGRPPKFDLGALAEATRPLAKDLGEWIIYALIAMLIITLWKRFPYKFWRYVHRVMPVAYLGLVFHTAVLAPPWYWTQPIGMLLAICLAAGTVASVMTLTGHIGKSRKTHGSVVSVATPSDTVTEVNCNLGSKWPGHRAGQFAFVTFNRAEGAHPYTIASADRHDGTVAFQIKALGDHTSGLAETLTVGQAVTVEGPYGCFDFTRSDPGARQIWIAGGIGITPFLSWLESLQDNAAQQTSADLHYFVSDAGVDPFIKRLEFLCANLSGVRLYIHSTGRSSVVANDRLFNEIVPGARSEVWFCGPNGLANKLQKRFKSEWQGRYTFHQEAFEMR</sequence>
<feature type="transmembrane region" description="Helical" evidence="13">
    <location>
        <begin position="80"/>
        <end position="95"/>
    </location>
</feature>
<name>A0A2N4U8N9_9BURK</name>
<evidence type="ECO:0000259" key="14">
    <source>
        <dbReference type="PROSITE" id="PS51384"/>
    </source>
</evidence>
<evidence type="ECO:0000313" key="15">
    <source>
        <dbReference type="EMBL" id="PLC51386.1"/>
    </source>
</evidence>
<comment type="subcellular location">
    <subcellularLocation>
        <location evidence="2">Membrane</location>
        <topology evidence="2">Multi-pass membrane protein</topology>
    </subcellularLocation>
</comment>
<dbReference type="Gene3D" id="3.40.50.80">
    <property type="entry name" value="Nucleotide-binding domain of ferredoxin-NADP reductase (FNR) module"/>
    <property type="match status" value="1"/>
</dbReference>
<evidence type="ECO:0000256" key="9">
    <source>
        <dbReference type="ARBA" id="ARBA00023002"/>
    </source>
</evidence>
<dbReference type="GO" id="GO:0050660">
    <property type="term" value="F:flavin adenine dinucleotide binding"/>
    <property type="evidence" value="ECO:0007669"/>
    <property type="project" value="TreeGrafter"/>
</dbReference>
<dbReference type="PRINTS" id="PR00409">
    <property type="entry name" value="PHDIOXRDTASE"/>
</dbReference>
<dbReference type="PROSITE" id="PS51384">
    <property type="entry name" value="FAD_FR"/>
    <property type="match status" value="1"/>
</dbReference>
<dbReference type="PANTHER" id="PTHR47354">
    <property type="entry name" value="NADH OXIDOREDUCTASE HCR"/>
    <property type="match status" value="1"/>
</dbReference>
<dbReference type="Gene3D" id="2.40.30.10">
    <property type="entry name" value="Translation factors"/>
    <property type="match status" value="1"/>
</dbReference>
<evidence type="ECO:0000256" key="4">
    <source>
        <dbReference type="ARBA" id="ARBA00022692"/>
    </source>
</evidence>
<evidence type="ECO:0000256" key="12">
    <source>
        <dbReference type="ARBA" id="ARBA00023136"/>
    </source>
</evidence>
<comment type="caution">
    <text evidence="15">The sequence shown here is derived from an EMBL/GenBank/DDBJ whole genome shotgun (WGS) entry which is preliminary data.</text>
</comment>
<keyword evidence="5" id="KW-0001">2Fe-2S</keyword>
<keyword evidence="9" id="KW-0560">Oxidoreductase</keyword>
<keyword evidence="6" id="KW-0479">Metal-binding</keyword>
<keyword evidence="8 13" id="KW-1133">Transmembrane helix</keyword>
<dbReference type="OrthoDB" id="9796486at2"/>
<dbReference type="AlphaFoldDB" id="A0A2N4U8N9"/>
<dbReference type="InterPro" id="IPR013112">
    <property type="entry name" value="FAD-bd_8"/>
</dbReference>
<dbReference type="InterPro" id="IPR039261">
    <property type="entry name" value="FNR_nucleotide-bd"/>
</dbReference>
<keyword evidence="16" id="KW-1185">Reference proteome</keyword>
<feature type="domain" description="FAD-binding FR-type" evidence="14">
    <location>
        <begin position="213"/>
        <end position="311"/>
    </location>
</feature>
<dbReference type="RefSeq" id="WP_102072705.1">
    <property type="nucleotide sequence ID" value="NZ_PDNW01000002.1"/>
</dbReference>
<dbReference type="PANTHER" id="PTHR47354:SF8">
    <property type="entry name" value="1,2-PHENYLACETYL-COA EPOXIDASE, SUBUNIT E"/>
    <property type="match status" value="1"/>
</dbReference>
<feature type="transmembrane region" description="Helical" evidence="13">
    <location>
        <begin position="41"/>
        <end position="59"/>
    </location>
</feature>
<feature type="transmembrane region" description="Helical" evidence="13">
    <location>
        <begin position="189"/>
        <end position="207"/>
    </location>
</feature>
<dbReference type="InterPro" id="IPR050415">
    <property type="entry name" value="MRET"/>
</dbReference>
<evidence type="ECO:0000256" key="6">
    <source>
        <dbReference type="ARBA" id="ARBA00022723"/>
    </source>
</evidence>
<dbReference type="Proteomes" id="UP000234190">
    <property type="component" value="Unassembled WGS sequence"/>
</dbReference>
<dbReference type="SUPFAM" id="SSF52343">
    <property type="entry name" value="Ferredoxin reductase-like, C-terminal NADP-linked domain"/>
    <property type="match status" value="1"/>
</dbReference>
<keyword evidence="4 13" id="KW-0812">Transmembrane</keyword>
<evidence type="ECO:0000313" key="16">
    <source>
        <dbReference type="Proteomes" id="UP000234190"/>
    </source>
</evidence>
<dbReference type="GO" id="GO:0051537">
    <property type="term" value="F:2 iron, 2 sulfur cluster binding"/>
    <property type="evidence" value="ECO:0007669"/>
    <property type="project" value="UniProtKB-KW"/>
</dbReference>
<dbReference type="GO" id="GO:0016491">
    <property type="term" value="F:oxidoreductase activity"/>
    <property type="evidence" value="ECO:0007669"/>
    <property type="project" value="UniProtKB-KW"/>
</dbReference>
<evidence type="ECO:0000256" key="8">
    <source>
        <dbReference type="ARBA" id="ARBA00022989"/>
    </source>
</evidence>
<dbReference type="InterPro" id="IPR013130">
    <property type="entry name" value="Fe3_Rdtase_TM_dom"/>
</dbReference>
<evidence type="ECO:0000256" key="11">
    <source>
        <dbReference type="ARBA" id="ARBA00023014"/>
    </source>
</evidence>